<protein>
    <submittedName>
        <fullName evidence="3">Maleylpyruvate isomerase N-terminal domain-containing protein</fullName>
    </submittedName>
</protein>
<sequence>MTPRDDAFLSAADTALVLVARPEVAARWSEPSALPRMSVGALAVHLGNQVVRVAQVLALEPGDLPVLADADEHYARSAWPTAAPEDPVNDRSADEQAAAAGPQALHDRVAAQREVVRRVLTDGTAPDVVPVPWAGWAMRREDFLLTRLLEVVVHADDLAVSVDVATPTFPPEVFDPVRDLLVRLAVARHGQARVVAALTRRERALPITAF</sequence>
<dbReference type="Pfam" id="PF11716">
    <property type="entry name" value="MDMPI_N"/>
    <property type="match status" value="1"/>
</dbReference>
<dbReference type="InterPro" id="IPR024344">
    <property type="entry name" value="MDMPI_metal-binding"/>
</dbReference>
<keyword evidence="3" id="KW-0413">Isomerase</keyword>
<dbReference type="RefSeq" id="WP_207340266.1">
    <property type="nucleotide sequence ID" value="NZ_CP074405.1"/>
</dbReference>
<evidence type="ECO:0000259" key="2">
    <source>
        <dbReference type="Pfam" id="PF11716"/>
    </source>
</evidence>
<dbReference type="Proteomes" id="UP000677804">
    <property type="component" value="Chromosome"/>
</dbReference>
<dbReference type="SUPFAM" id="SSF109854">
    <property type="entry name" value="DinB/YfiT-like putative metalloenzymes"/>
    <property type="match status" value="1"/>
</dbReference>
<dbReference type="EMBL" id="CP074405">
    <property type="protein sequence ID" value="QVI62605.1"/>
    <property type="molecule type" value="Genomic_DNA"/>
</dbReference>
<feature type="compositionally biased region" description="Low complexity" evidence="1">
    <location>
        <begin position="95"/>
        <end position="104"/>
    </location>
</feature>
<evidence type="ECO:0000313" key="4">
    <source>
        <dbReference type="Proteomes" id="UP000677804"/>
    </source>
</evidence>
<keyword evidence="4" id="KW-1185">Reference proteome</keyword>
<evidence type="ECO:0000256" key="1">
    <source>
        <dbReference type="SAM" id="MobiDB-lite"/>
    </source>
</evidence>
<proteinExistence type="predicted"/>
<dbReference type="Gene3D" id="1.20.120.450">
    <property type="entry name" value="dinb family like domain"/>
    <property type="match status" value="1"/>
</dbReference>
<evidence type="ECO:0000313" key="3">
    <source>
        <dbReference type="EMBL" id="QVI62605.1"/>
    </source>
</evidence>
<feature type="domain" description="Mycothiol-dependent maleylpyruvate isomerase metal-binding" evidence="2">
    <location>
        <begin position="15"/>
        <end position="159"/>
    </location>
</feature>
<gene>
    <name evidence="3" type="ORF">KG103_01220</name>
</gene>
<reference evidence="3 4" key="1">
    <citation type="submission" date="2021-05" db="EMBL/GenBank/DDBJ databases">
        <title>Novel species in genus Cellulomonas.</title>
        <authorList>
            <person name="Zhang G."/>
        </authorList>
    </citation>
    <scope>NUCLEOTIDE SEQUENCE [LARGE SCALE GENOMIC DNA]</scope>
    <source>
        <strain evidence="4">zg-ZUI222</strain>
    </source>
</reference>
<dbReference type="GO" id="GO:0016853">
    <property type="term" value="F:isomerase activity"/>
    <property type="evidence" value="ECO:0007669"/>
    <property type="project" value="UniProtKB-KW"/>
</dbReference>
<dbReference type="InterPro" id="IPR034660">
    <property type="entry name" value="DinB/YfiT-like"/>
</dbReference>
<name>A0ABX8D6Y8_9CELL</name>
<feature type="region of interest" description="Disordered" evidence="1">
    <location>
        <begin position="81"/>
        <end position="104"/>
    </location>
</feature>
<accession>A0ABX8D6Y8</accession>
<organism evidence="3 4">
    <name type="scientific">Cellulomonas wangleii</name>
    <dbReference type="NCBI Taxonomy" id="2816956"/>
    <lineage>
        <taxon>Bacteria</taxon>
        <taxon>Bacillati</taxon>
        <taxon>Actinomycetota</taxon>
        <taxon>Actinomycetes</taxon>
        <taxon>Micrococcales</taxon>
        <taxon>Cellulomonadaceae</taxon>
        <taxon>Cellulomonas</taxon>
    </lineage>
</organism>